<dbReference type="EMBL" id="KN833687">
    <property type="protein sequence ID" value="KIK30299.1"/>
    <property type="molecule type" value="Genomic_DNA"/>
</dbReference>
<dbReference type="Proteomes" id="UP000054018">
    <property type="component" value="Unassembled WGS sequence"/>
</dbReference>
<reference evidence="2 3" key="1">
    <citation type="submission" date="2014-04" db="EMBL/GenBank/DDBJ databases">
        <authorList>
            <consortium name="DOE Joint Genome Institute"/>
            <person name="Kuo A."/>
            <person name="Kohler A."/>
            <person name="Costa M.D."/>
            <person name="Nagy L.G."/>
            <person name="Floudas D."/>
            <person name="Copeland A."/>
            <person name="Barry K.W."/>
            <person name="Cichocki N."/>
            <person name="Veneault-Fourrey C."/>
            <person name="LaButti K."/>
            <person name="Lindquist E.A."/>
            <person name="Lipzen A."/>
            <person name="Lundell T."/>
            <person name="Morin E."/>
            <person name="Murat C."/>
            <person name="Sun H."/>
            <person name="Tunlid A."/>
            <person name="Henrissat B."/>
            <person name="Grigoriev I.V."/>
            <person name="Hibbett D.S."/>
            <person name="Martin F."/>
            <person name="Nordberg H.P."/>
            <person name="Cantor M.N."/>
            <person name="Hua S.X."/>
        </authorList>
    </citation>
    <scope>NUCLEOTIDE SEQUENCE [LARGE SCALE GENOMIC DNA]</scope>
    <source>
        <strain evidence="2 3">441</strain>
    </source>
</reference>
<dbReference type="OrthoDB" id="9895617at2759"/>
<protein>
    <submittedName>
        <fullName evidence="2">Uncharacterized protein</fullName>
    </submittedName>
</protein>
<proteinExistence type="predicted"/>
<sequence>MTTDDTDAQLFGFPPGYFVIRSLATGRLWDVNADAVEDGTEVILWPEKEHSLIESLRNPDANNQVFFVDTSGALCSRASGHAIDVEDVERLVLRHRRPVSKPYPNAYSHPLPRLSYNPKTREISVTFAQNPAYPQPRTTSSAWRRKAYVLSAIPMPKPRSLVDNASTFISGAVAAPLSFFSGSKSVSPRASPEDVFSGGIDLAED</sequence>
<evidence type="ECO:0000313" key="2">
    <source>
        <dbReference type="EMBL" id="KIK30299.1"/>
    </source>
</evidence>
<evidence type="ECO:0000313" key="3">
    <source>
        <dbReference type="Proteomes" id="UP000054018"/>
    </source>
</evidence>
<dbReference type="InterPro" id="IPR035992">
    <property type="entry name" value="Ricin_B-like_lectins"/>
</dbReference>
<dbReference type="HOGENOM" id="CLU_066671_0_0_1"/>
<reference evidence="3" key="2">
    <citation type="submission" date="2015-01" db="EMBL/GenBank/DDBJ databases">
        <title>Evolutionary Origins and Diversification of the Mycorrhizal Mutualists.</title>
        <authorList>
            <consortium name="DOE Joint Genome Institute"/>
            <consortium name="Mycorrhizal Genomics Consortium"/>
            <person name="Kohler A."/>
            <person name="Kuo A."/>
            <person name="Nagy L.G."/>
            <person name="Floudas D."/>
            <person name="Copeland A."/>
            <person name="Barry K.W."/>
            <person name="Cichocki N."/>
            <person name="Veneault-Fourrey C."/>
            <person name="LaButti K."/>
            <person name="Lindquist E.A."/>
            <person name="Lipzen A."/>
            <person name="Lundell T."/>
            <person name="Morin E."/>
            <person name="Murat C."/>
            <person name="Riley R."/>
            <person name="Ohm R."/>
            <person name="Sun H."/>
            <person name="Tunlid A."/>
            <person name="Henrissat B."/>
            <person name="Grigoriev I.V."/>
            <person name="Hibbett D.S."/>
            <person name="Martin F."/>
        </authorList>
    </citation>
    <scope>NUCLEOTIDE SEQUENCE [LARGE SCALE GENOMIC DNA]</scope>
    <source>
        <strain evidence="3">441</strain>
    </source>
</reference>
<name>A0A0C9ZW66_9AGAM</name>
<organism evidence="2 3">
    <name type="scientific">Pisolithus microcarpus 441</name>
    <dbReference type="NCBI Taxonomy" id="765257"/>
    <lineage>
        <taxon>Eukaryota</taxon>
        <taxon>Fungi</taxon>
        <taxon>Dikarya</taxon>
        <taxon>Basidiomycota</taxon>
        <taxon>Agaricomycotina</taxon>
        <taxon>Agaricomycetes</taxon>
        <taxon>Agaricomycetidae</taxon>
        <taxon>Boletales</taxon>
        <taxon>Sclerodermatineae</taxon>
        <taxon>Pisolithaceae</taxon>
        <taxon>Pisolithus</taxon>
    </lineage>
</organism>
<gene>
    <name evidence="2" type="ORF">PISMIDRAFT_671482</name>
</gene>
<feature type="region of interest" description="Disordered" evidence="1">
    <location>
        <begin position="182"/>
        <end position="205"/>
    </location>
</feature>
<dbReference type="CDD" id="cd00161">
    <property type="entry name" value="beta-trefoil_Ricin-like"/>
    <property type="match status" value="1"/>
</dbReference>
<evidence type="ECO:0000256" key="1">
    <source>
        <dbReference type="SAM" id="MobiDB-lite"/>
    </source>
</evidence>
<feature type="non-terminal residue" evidence="2">
    <location>
        <position position="205"/>
    </location>
</feature>
<dbReference type="Gene3D" id="2.80.10.50">
    <property type="match status" value="1"/>
</dbReference>
<dbReference type="STRING" id="765257.A0A0C9ZW66"/>
<accession>A0A0C9ZW66</accession>
<dbReference type="SUPFAM" id="SSF50370">
    <property type="entry name" value="Ricin B-like lectins"/>
    <property type="match status" value="1"/>
</dbReference>
<keyword evidence="3" id="KW-1185">Reference proteome</keyword>
<dbReference type="AlphaFoldDB" id="A0A0C9ZW66"/>